<dbReference type="RefSeq" id="WP_179756876.1">
    <property type="nucleotide sequence ID" value="NZ_JACCBU010000001.1"/>
</dbReference>
<feature type="domain" description="SMP-30/Gluconolactonase/LRE-like region" evidence="4">
    <location>
        <begin position="19"/>
        <end position="261"/>
    </location>
</feature>
<comment type="cofactor">
    <cofactor evidence="3">
        <name>Zn(2+)</name>
        <dbReference type="ChEBI" id="CHEBI:29105"/>
    </cofactor>
    <text evidence="3">Binds 1 divalent metal cation per subunit.</text>
</comment>
<dbReference type="GO" id="GO:0019853">
    <property type="term" value="P:L-ascorbic acid biosynthetic process"/>
    <property type="evidence" value="ECO:0007669"/>
    <property type="project" value="TreeGrafter"/>
</dbReference>
<protein>
    <submittedName>
        <fullName evidence="5">Sugar lactone lactonase YvrE</fullName>
    </submittedName>
</protein>
<comment type="similarity">
    <text evidence="1">Belongs to the SMP-30/CGR1 family.</text>
</comment>
<gene>
    <name evidence="5" type="ORF">BKA15_005844</name>
</gene>
<dbReference type="AlphaFoldDB" id="A0A7Y9ID30"/>
<dbReference type="GO" id="GO:0004341">
    <property type="term" value="F:gluconolactonase activity"/>
    <property type="evidence" value="ECO:0007669"/>
    <property type="project" value="TreeGrafter"/>
</dbReference>
<sequence length="303" mass="31377">MIATTADALAEPAGPRTVLGESARWDGEAWWWVDADPGHVWTRRPDGPAEPVVRNGGRTSLVQPDGAGAALVVQGTTLLAARRDHDRSWRLTGFGTVDVPDGWLVNDGAADASGNLWIGSIEPARTPGAGELIKVDSDGASTRQAGGITLSNGMVWSADGTELFHADTFGHVILRHRVDPASGTVTGSGVAFEIPAEDGLPDGLAADQGGGLWVALYGAGQVRRYTPDGTVDVVITIPTPQATSVELGGPDGRDVLITSAREGFSDADSAADPLAGRLFTARSPYPGRLRPMITLPAAAGPHA</sequence>
<evidence type="ECO:0000259" key="4">
    <source>
        <dbReference type="Pfam" id="PF08450"/>
    </source>
</evidence>
<dbReference type="PANTHER" id="PTHR10907:SF47">
    <property type="entry name" value="REGUCALCIN"/>
    <property type="match status" value="1"/>
</dbReference>
<evidence type="ECO:0000256" key="3">
    <source>
        <dbReference type="PIRSR" id="PIRSR605511-2"/>
    </source>
</evidence>
<feature type="binding site" evidence="3">
    <location>
        <position position="21"/>
    </location>
    <ligand>
        <name>a divalent metal cation</name>
        <dbReference type="ChEBI" id="CHEBI:60240"/>
    </ligand>
</feature>
<comment type="caution">
    <text evidence="5">The sequence shown here is derived from an EMBL/GenBank/DDBJ whole genome shotgun (WGS) entry which is preliminary data.</text>
</comment>
<reference evidence="5 6" key="1">
    <citation type="submission" date="2020-07" db="EMBL/GenBank/DDBJ databases">
        <title>Sequencing the genomes of 1000 actinobacteria strains.</title>
        <authorList>
            <person name="Klenk H.-P."/>
        </authorList>
    </citation>
    <scope>NUCLEOTIDE SEQUENCE [LARGE SCALE GENOMIC DNA]</scope>
    <source>
        <strain evidence="5 6">DSM 22083</strain>
    </source>
</reference>
<feature type="binding site" evidence="3">
    <location>
        <position position="152"/>
    </location>
    <ligand>
        <name>a divalent metal cation</name>
        <dbReference type="ChEBI" id="CHEBI:60240"/>
    </ligand>
</feature>
<evidence type="ECO:0000256" key="1">
    <source>
        <dbReference type="ARBA" id="ARBA00008853"/>
    </source>
</evidence>
<organism evidence="5 6">
    <name type="scientific">Microlunatus parietis</name>
    <dbReference type="NCBI Taxonomy" id="682979"/>
    <lineage>
        <taxon>Bacteria</taxon>
        <taxon>Bacillati</taxon>
        <taxon>Actinomycetota</taxon>
        <taxon>Actinomycetes</taxon>
        <taxon>Propionibacteriales</taxon>
        <taxon>Propionibacteriaceae</taxon>
        <taxon>Microlunatus</taxon>
    </lineage>
</organism>
<feature type="active site" description="Proton donor/acceptor" evidence="2">
    <location>
        <position position="202"/>
    </location>
</feature>
<dbReference type="PRINTS" id="PR01790">
    <property type="entry name" value="SMP30FAMILY"/>
</dbReference>
<keyword evidence="3" id="KW-0862">Zinc</keyword>
<accession>A0A7Y9ID30</accession>
<proteinExistence type="inferred from homology"/>
<dbReference type="EMBL" id="JACCBU010000001">
    <property type="protein sequence ID" value="NYE74515.1"/>
    <property type="molecule type" value="Genomic_DNA"/>
</dbReference>
<dbReference type="Proteomes" id="UP000569914">
    <property type="component" value="Unassembled WGS sequence"/>
</dbReference>
<dbReference type="PANTHER" id="PTHR10907">
    <property type="entry name" value="REGUCALCIN"/>
    <property type="match status" value="1"/>
</dbReference>
<dbReference type="Gene3D" id="2.120.10.30">
    <property type="entry name" value="TolB, C-terminal domain"/>
    <property type="match status" value="1"/>
</dbReference>
<dbReference type="InterPro" id="IPR011042">
    <property type="entry name" value="6-blade_b-propeller_TolB-like"/>
</dbReference>
<dbReference type="Pfam" id="PF08450">
    <property type="entry name" value="SGL"/>
    <property type="match status" value="1"/>
</dbReference>
<dbReference type="InterPro" id="IPR005511">
    <property type="entry name" value="SMP-30"/>
</dbReference>
<dbReference type="GO" id="GO:0005509">
    <property type="term" value="F:calcium ion binding"/>
    <property type="evidence" value="ECO:0007669"/>
    <property type="project" value="TreeGrafter"/>
</dbReference>
<name>A0A7Y9ID30_9ACTN</name>
<evidence type="ECO:0000313" key="5">
    <source>
        <dbReference type="EMBL" id="NYE74515.1"/>
    </source>
</evidence>
<dbReference type="SUPFAM" id="SSF63829">
    <property type="entry name" value="Calcium-dependent phosphotriesterase"/>
    <property type="match status" value="1"/>
</dbReference>
<evidence type="ECO:0000313" key="6">
    <source>
        <dbReference type="Proteomes" id="UP000569914"/>
    </source>
</evidence>
<dbReference type="InterPro" id="IPR013658">
    <property type="entry name" value="SGL"/>
</dbReference>
<keyword evidence="3" id="KW-0479">Metal-binding</keyword>
<feature type="binding site" evidence="3">
    <location>
        <position position="202"/>
    </location>
    <ligand>
        <name>a divalent metal cation</name>
        <dbReference type="ChEBI" id="CHEBI:60240"/>
    </ligand>
</feature>
<feature type="binding site" evidence="3">
    <location>
        <position position="106"/>
    </location>
    <ligand>
        <name>substrate</name>
    </ligand>
</feature>
<evidence type="ECO:0000256" key="2">
    <source>
        <dbReference type="PIRSR" id="PIRSR605511-1"/>
    </source>
</evidence>
<keyword evidence="6" id="KW-1185">Reference proteome</keyword>